<dbReference type="InterPro" id="IPR003593">
    <property type="entry name" value="AAA+_ATPase"/>
</dbReference>
<dbReference type="InterPro" id="IPR003959">
    <property type="entry name" value="ATPase_AAA_core"/>
</dbReference>
<evidence type="ECO:0000313" key="4">
    <source>
        <dbReference type="EMBL" id="GIY09372.1"/>
    </source>
</evidence>
<dbReference type="GO" id="GO:0005737">
    <property type="term" value="C:cytoplasm"/>
    <property type="evidence" value="ECO:0007669"/>
    <property type="project" value="TreeGrafter"/>
</dbReference>
<organism evidence="4 5">
    <name type="scientific">Caerostris extrusa</name>
    <name type="common">Bark spider</name>
    <name type="synonym">Caerostris bankana</name>
    <dbReference type="NCBI Taxonomy" id="172846"/>
    <lineage>
        <taxon>Eukaryota</taxon>
        <taxon>Metazoa</taxon>
        <taxon>Ecdysozoa</taxon>
        <taxon>Arthropoda</taxon>
        <taxon>Chelicerata</taxon>
        <taxon>Arachnida</taxon>
        <taxon>Araneae</taxon>
        <taxon>Araneomorphae</taxon>
        <taxon>Entelegynae</taxon>
        <taxon>Araneoidea</taxon>
        <taxon>Araneidae</taxon>
        <taxon>Caerostris</taxon>
    </lineage>
</organism>
<proteinExistence type="predicted"/>
<dbReference type="AlphaFoldDB" id="A0AAV4QMH8"/>
<dbReference type="GO" id="GO:0005524">
    <property type="term" value="F:ATP binding"/>
    <property type="evidence" value="ECO:0007669"/>
    <property type="project" value="UniProtKB-KW"/>
</dbReference>
<dbReference type="InterPro" id="IPR027417">
    <property type="entry name" value="P-loop_NTPase"/>
</dbReference>
<accession>A0AAV4QMH8</accession>
<dbReference type="PANTHER" id="PTHR23077">
    <property type="entry name" value="AAA-FAMILY ATPASE"/>
    <property type="match status" value="1"/>
</dbReference>
<dbReference type="Gene3D" id="1.10.8.60">
    <property type="match status" value="1"/>
</dbReference>
<evidence type="ECO:0000313" key="5">
    <source>
        <dbReference type="Proteomes" id="UP001054945"/>
    </source>
</evidence>
<dbReference type="SMART" id="SM00382">
    <property type="entry name" value="AAA"/>
    <property type="match status" value="1"/>
</dbReference>
<dbReference type="EMBL" id="BPLR01006369">
    <property type="protein sequence ID" value="GIY09372.1"/>
    <property type="molecule type" value="Genomic_DNA"/>
</dbReference>
<keyword evidence="2" id="KW-0067">ATP-binding</keyword>
<feature type="domain" description="AAA+ ATPase" evidence="3">
    <location>
        <begin position="282"/>
        <end position="398"/>
    </location>
</feature>
<dbReference type="Gene3D" id="3.40.50.300">
    <property type="entry name" value="P-loop containing nucleotide triphosphate hydrolases"/>
    <property type="match status" value="1"/>
</dbReference>
<gene>
    <name evidence="4" type="primary">SPATA5</name>
    <name evidence="4" type="ORF">CEXT_675661</name>
</gene>
<keyword evidence="5" id="KW-1185">Reference proteome</keyword>
<sequence length="504" mass="57801">MEINIRPYKGKDELHPRQKNMLFLSLFKMKELKFKKGSPLLLTNTDGEIFAKACNSEELEGSDAVLPSFSIFGYYTKSKLSVELFKSEVFDAEKVILFPKKYEAFMDSKLFLWDLKHKLDQLYVKEGMLLTVNYLGLEYCLTVQKIFSNLPTEKVLFQKNKNVSLLENSFCEKCSLNENFEFQSSTPISSPKIPLQSTPQCLQQIGVINGKNQKRRKKKRQNKIFFHVSQSTEILVAGPDLQKKMKCDPGGIIKIKDISGFEEYIADIESYITSVINQDTLDSRGILVIGPPGTGKSMLIEALQNEYAERLFIHNINSLISKSNNRDLTNILQKIVDRSPSLVLIDDVDKLCKNKKEQAEMYSFCNCSSDILVIATCQSDASVPENFLKCSLLDRKIEFSIPSPANRKQILINILKRFKSNLTEDQISEISDMAHGFTGSDLNRLCMEADCKRIERRTNNSRIIFIDFQRSFCNVKPSSVAEFRFKVPNVKWVILEVWMKLKRL</sequence>
<comment type="caution">
    <text evidence="4">The sequence shown here is derived from an EMBL/GenBank/DDBJ whole genome shotgun (WGS) entry which is preliminary data.</text>
</comment>
<dbReference type="GO" id="GO:0016887">
    <property type="term" value="F:ATP hydrolysis activity"/>
    <property type="evidence" value="ECO:0007669"/>
    <property type="project" value="InterPro"/>
</dbReference>
<dbReference type="Proteomes" id="UP001054945">
    <property type="component" value="Unassembled WGS sequence"/>
</dbReference>
<name>A0AAV4QMH8_CAEEX</name>
<dbReference type="InterPro" id="IPR050168">
    <property type="entry name" value="AAA_ATPase_domain"/>
</dbReference>
<dbReference type="SUPFAM" id="SSF52540">
    <property type="entry name" value="P-loop containing nucleoside triphosphate hydrolases"/>
    <property type="match status" value="1"/>
</dbReference>
<reference evidence="4 5" key="1">
    <citation type="submission" date="2021-06" db="EMBL/GenBank/DDBJ databases">
        <title>Caerostris extrusa draft genome.</title>
        <authorList>
            <person name="Kono N."/>
            <person name="Arakawa K."/>
        </authorList>
    </citation>
    <scope>NUCLEOTIDE SEQUENCE [LARGE SCALE GENOMIC DNA]</scope>
</reference>
<protein>
    <submittedName>
        <fullName evidence="4">ATPase family protein 2 homolog</fullName>
    </submittedName>
</protein>
<dbReference type="Pfam" id="PF00004">
    <property type="entry name" value="AAA"/>
    <property type="match status" value="1"/>
</dbReference>
<keyword evidence="1" id="KW-0547">Nucleotide-binding</keyword>
<evidence type="ECO:0000256" key="2">
    <source>
        <dbReference type="ARBA" id="ARBA00022840"/>
    </source>
</evidence>
<evidence type="ECO:0000256" key="1">
    <source>
        <dbReference type="ARBA" id="ARBA00022741"/>
    </source>
</evidence>
<dbReference type="PANTHER" id="PTHR23077:SF27">
    <property type="entry name" value="ATPASE FAMILY GENE 2 PROTEIN HOMOLOG A"/>
    <property type="match status" value="1"/>
</dbReference>
<evidence type="ECO:0000259" key="3">
    <source>
        <dbReference type="SMART" id="SM00382"/>
    </source>
</evidence>